<feature type="domain" description="DUF4357" evidence="1">
    <location>
        <begin position="239"/>
        <end position="290"/>
    </location>
</feature>
<dbReference type="Proteomes" id="UP000010074">
    <property type="component" value="Chromosome"/>
</dbReference>
<reference evidence="2 3" key="1">
    <citation type="journal article" date="2012" name="BMC Genomics">
        <title>Genome analysis of a simultaneously predatory and prey-independent, novel Bdellovibrio bacteriovorus from the River Tiber, supports in silico predictions of both ancient and recent lateral gene transfer from diverse bacteria.</title>
        <authorList>
            <person name="Hobley L."/>
            <person name="Lerner T.R."/>
            <person name="Williams L.E."/>
            <person name="Lambert C."/>
            <person name="Till R."/>
            <person name="Milner D.S."/>
            <person name="Basford S.M."/>
            <person name="Capeness M.J."/>
            <person name="Fenton A.K."/>
            <person name="Atterbury R.J."/>
            <person name="Harris M.A."/>
            <person name="Sockett R.E."/>
        </authorList>
    </citation>
    <scope>NUCLEOTIDE SEQUENCE [LARGE SCALE GENOMIC DNA]</scope>
    <source>
        <strain evidence="2 3">Tiberius</strain>
    </source>
</reference>
<protein>
    <recommendedName>
        <fullName evidence="1">DUF4357 domain-containing protein</fullName>
    </recommendedName>
</protein>
<dbReference type="CDD" id="cd10447">
    <property type="entry name" value="GIY-YIG_unchar_2"/>
    <property type="match status" value="1"/>
</dbReference>
<dbReference type="OrthoDB" id="2656488at2"/>
<dbReference type="InterPro" id="IPR025579">
    <property type="entry name" value="DUF4357"/>
</dbReference>
<evidence type="ECO:0000313" key="2">
    <source>
        <dbReference type="EMBL" id="AFX99937.1"/>
    </source>
</evidence>
<name>K7YQY9_BDEBC</name>
<dbReference type="HOGENOM" id="CLU_052782_2_0_7"/>
<dbReference type="PATRIC" id="fig|1069642.3.peg.223"/>
<dbReference type="EMBL" id="CP002930">
    <property type="protein sequence ID" value="AFX99937.1"/>
    <property type="molecule type" value="Genomic_DNA"/>
</dbReference>
<proteinExistence type="predicted"/>
<dbReference type="RefSeq" id="WP_015089424.1">
    <property type="nucleotide sequence ID" value="NC_019567.1"/>
</dbReference>
<dbReference type="STRING" id="1069642.Bdt_0229"/>
<dbReference type="AlphaFoldDB" id="K7YQY9"/>
<sequence>MNIIGKTLKIYVRGLNARSLKSIEIVNWTGKAFMGNRSHLKQMRDISELEETGIYLLLHDDEDSDLTKIYIGETDSSSKRIIQHAKKDWWENFIVFVSRDLTKAHVRYLEERLVRLAKLSVSSLKVMNEDMPSGSKLPEPDVCAMEEFLANMIFVLETLGFGLFLTEKRMDDPIQYTGDAPTYYLTLPKDLSDDGENQKALMHVTDGSFVLKAGSPIRKSARDSFKSHSYFGLWQQITNSKAVRPSQNPNFLETTQDMEFKSPSAAAAVVRGGQTNGRTDWKRVSDGKPLFECELEEAA</sequence>
<dbReference type="KEGG" id="bbat:Bdt_0229"/>
<dbReference type="Pfam" id="PF14267">
    <property type="entry name" value="DUF4357"/>
    <property type="match status" value="1"/>
</dbReference>
<gene>
    <name evidence="2" type="ORF">Bdt_0229</name>
</gene>
<evidence type="ECO:0000259" key="1">
    <source>
        <dbReference type="Pfam" id="PF14267"/>
    </source>
</evidence>
<evidence type="ECO:0000313" key="3">
    <source>
        <dbReference type="Proteomes" id="UP000010074"/>
    </source>
</evidence>
<accession>K7YQY9</accession>
<organism evidence="2 3">
    <name type="scientific">Bdellovibrio bacteriovorus str. Tiberius</name>
    <dbReference type="NCBI Taxonomy" id="1069642"/>
    <lineage>
        <taxon>Bacteria</taxon>
        <taxon>Pseudomonadati</taxon>
        <taxon>Bdellovibrionota</taxon>
        <taxon>Bdellovibrionia</taxon>
        <taxon>Bdellovibrionales</taxon>
        <taxon>Pseudobdellovibrionaceae</taxon>
        <taxon>Bdellovibrio</taxon>
    </lineage>
</organism>